<reference evidence="1" key="2">
    <citation type="submission" date="2020-11" db="EMBL/GenBank/DDBJ databases">
        <authorList>
            <person name="McCartney M.A."/>
            <person name="Auch B."/>
            <person name="Kono T."/>
            <person name="Mallez S."/>
            <person name="Becker A."/>
            <person name="Gohl D.M."/>
            <person name="Silverstein K.A.T."/>
            <person name="Koren S."/>
            <person name="Bechman K.B."/>
            <person name="Herman A."/>
            <person name="Abrahante J.E."/>
            <person name="Garbe J."/>
        </authorList>
    </citation>
    <scope>NUCLEOTIDE SEQUENCE</scope>
    <source>
        <strain evidence="1">Duluth1</strain>
        <tissue evidence="1">Whole animal</tissue>
    </source>
</reference>
<protein>
    <submittedName>
        <fullName evidence="1">Uncharacterized protein</fullName>
    </submittedName>
</protein>
<organism evidence="1 2">
    <name type="scientific">Dreissena polymorpha</name>
    <name type="common">Zebra mussel</name>
    <name type="synonym">Mytilus polymorpha</name>
    <dbReference type="NCBI Taxonomy" id="45954"/>
    <lineage>
        <taxon>Eukaryota</taxon>
        <taxon>Metazoa</taxon>
        <taxon>Spiralia</taxon>
        <taxon>Lophotrochozoa</taxon>
        <taxon>Mollusca</taxon>
        <taxon>Bivalvia</taxon>
        <taxon>Autobranchia</taxon>
        <taxon>Heteroconchia</taxon>
        <taxon>Euheterodonta</taxon>
        <taxon>Imparidentia</taxon>
        <taxon>Neoheterodontei</taxon>
        <taxon>Myida</taxon>
        <taxon>Dreissenoidea</taxon>
        <taxon>Dreissenidae</taxon>
        <taxon>Dreissena</taxon>
    </lineage>
</organism>
<reference evidence="1" key="1">
    <citation type="journal article" date="2019" name="bioRxiv">
        <title>The Genome of the Zebra Mussel, Dreissena polymorpha: A Resource for Invasive Species Research.</title>
        <authorList>
            <person name="McCartney M.A."/>
            <person name="Auch B."/>
            <person name="Kono T."/>
            <person name="Mallez S."/>
            <person name="Zhang Y."/>
            <person name="Obille A."/>
            <person name="Becker A."/>
            <person name="Abrahante J.E."/>
            <person name="Garbe J."/>
            <person name="Badalamenti J.P."/>
            <person name="Herman A."/>
            <person name="Mangelson H."/>
            <person name="Liachko I."/>
            <person name="Sullivan S."/>
            <person name="Sone E.D."/>
            <person name="Koren S."/>
            <person name="Silverstein K.A.T."/>
            <person name="Beckman K.B."/>
            <person name="Gohl D.M."/>
        </authorList>
    </citation>
    <scope>NUCLEOTIDE SEQUENCE</scope>
    <source>
        <strain evidence="1">Duluth1</strain>
        <tissue evidence="1">Whole animal</tissue>
    </source>
</reference>
<name>A0A9D3YCJ1_DREPO</name>
<dbReference type="Proteomes" id="UP000828390">
    <property type="component" value="Unassembled WGS sequence"/>
</dbReference>
<comment type="caution">
    <text evidence="1">The sequence shown here is derived from an EMBL/GenBank/DDBJ whole genome shotgun (WGS) entry which is preliminary data.</text>
</comment>
<sequence length="96" mass="11020">MDKNNALTKLNNGLRSLYSCKTHLVVTVHDLRGSMTRTNRFIGDSSKAFNTVLDQRLLLKLDNYGIRVHYATGYHTSSHNLKCAWWLKERSPVTLL</sequence>
<dbReference type="EMBL" id="JAIWYP010000016">
    <property type="protein sequence ID" value="KAH3697848.1"/>
    <property type="molecule type" value="Genomic_DNA"/>
</dbReference>
<proteinExistence type="predicted"/>
<evidence type="ECO:0000313" key="2">
    <source>
        <dbReference type="Proteomes" id="UP000828390"/>
    </source>
</evidence>
<gene>
    <name evidence="1" type="ORF">DPMN_085358</name>
</gene>
<evidence type="ECO:0000313" key="1">
    <source>
        <dbReference type="EMBL" id="KAH3697848.1"/>
    </source>
</evidence>
<dbReference type="AlphaFoldDB" id="A0A9D3YCJ1"/>
<accession>A0A9D3YCJ1</accession>
<keyword evidence="2" id="KW-1185">Reference proteome</keyword>